<sequence length="188" mass="20826">MTTLSNQESRSTDETLLNRARAFAVGAHAAIGQKTPYTGEDYSTHLEAVSQLLSRYTSNSTVLAAALLHDVIEDTHVSYELLRREFGIEVATIVQMVSKISKREDGDRATRVAIDIEHYALGNADAHDVKLCDIIVNVSSIVDRAVKFAAVYVPEKQVLIERLTKGNPQIRALAEETVLSELKRLGYR</sequence>
<dbReference type="EMBL" id="NFFZ01000004">
    <property type="protein sequence ID" value="OTI62968.1"/>
    <property type="molecule type" value="Genomic_DNA"/>
</dbReference>
<protein>
    <recommendedName>
        <fullName evidence="3">HD domain-containing protein</fullName>
    </recommendedName>
</protein>
<dbReference type="Proteomes" id="UP000194857">
    <property type="component" value="Unassembled WGS sequence"/>
</dbReference>
<proteinExistence type="predicted"/>
<gene>
    <name evidence="1" type="ORF">CAZ10_08955</name>
</gene>
<accession>A0A241XSA5</accession>
<comment type="caution">
    <text evidence="1">The sequence shown here is derived from an EMBL/GenBank/DDBJ whole genome shotgun (WGS) entry which is preliminary data.</text>
</comment>
<dbReference type="PANTHER" id="PTHR46246:SF1">
    <property type="entry name" value="GUANOSINE-3',5'-BIS(DIPHOSPHATE) 3'-PYROPHOSPHOHYDROLASE MESH1"/>
    <property type="match status" value="1"/>
</dbReference>
<dbReference type="Gene3D" id="1.10.3210.10">
    <property type="entry name" value="Hypothetical protein af1432"/>
    <property type="match status" value="1"/>
</dbReference>
<dbReference type="InterPro" id="IPR052194">
    <property type="entry name" value="MESH1"/>
</dbReference>
<dbReference type="PANTHER" id="PTHR46246">
    <property type="entry name" value="GUANOSINE-3',5'-BIS(DIPHOSPHATE) 3'-PYROPHOSPHOHYDROLASE MESH1"/>
    <property type="match status" value="1"/>
</dbReference>
<dbReference type="Pfam" id="PF13328">
    <property type="entry name" value="HD_4"/>
    <property type="match status" value="1"/>
</dbReference>
<dbReference type="GO" id="GO:0008893">
    <property type="term" value="F:guanosine-3',5'-bis(diphosphate) 3'-diphosphatase activity"/>
    <property type="evidence" value="ECO:0007669"/>
    <property type="project" value="TreeGrafter"/>
</dbReference>
<evidence type="ECO:0000313" key="2">
    <source>
        <dbReference type="Proteomes" id="UP000194857"/>
    </source>
</evidence>
<reference evidence="1 2" key="1">
    <citation type="submission" date="2017-05" db="EMBL/GenBank/DDBJ databases">
        <authorList>
            <person name="Song R."/>
            <person name="Chenine A.L."/>
            <person name="Ruprecht R.M."/>
        </authorList>
    </citation>
    <scope>NUCLEOTIDE SEQUENCE [LARGE SCALE GENOMIC DNA]</scope>
    <source>
        <strain evidence="1 2">S567_C10_BS</strain>
    </source>
</reference>
<dbReference type="SUPFAM" id="SSF109604">
    <property type="entry name" value="HD-domain/PDEase-like"/>
    <property type="match status" value="1"/>
</dbReference>
<evidence type="ECO:0008006" key="3">
    <source>
        <dbReference type="Google" id="ProtNLM"/>
    </source>
</evidence>
<dbReference type="AlphaFoldDB" id="A0A241XSA5"/>
<dbReference type="RefSeq" id="WP_065085838.1">
    <property type="nucleotide sequence ID" value="NZ_NFFZ01000004.1"/>
</dbReference>
<organism evidence="1 2">
    <name type="scientific">Pseudomonas aeruginosa</name>
    <dbReference type="NCBI Taxonomy" id="287"/>
    <lineage>
        <taxon>Bacteria</taxon>
        <taxon>Pseudomonadati</taxon>
        <taxon>Pseudomonadota</taxon>
        <taxon>Gammaproteobacteria</taxon>
        <taxon>Pseudomonadales</taxon>
        <taxon>Pseudomonadaceae</taxon>
        <taxon>Pseudomonas</taxon>
    </lineage>
</organism>
<name>A0A241XSA5_PSEAI</name>
<evidence type="ECO:0000313" key="1">
    <source>
        <dbReference type="EMBL" id="OTI62968.1"/>
    </source>
</evidence>